<dbReference type="EMBL" id="JAKELL010000173">
    <property type="protein sequence ID" value="KAH8979404.1"/>
    <property type="molecule type" value="Genomic_DNA"/>
</dbReference>
<comment type="caution">
    <text evidence="1">The sequence shown here is derived from an EMBL/GenBank/DDBJ whole genome shotgun (WGS) entry which is preliminary data.</text>
</comment>
<name>A0AAD4L726_9AGAM</name>
<keyword evidence="2" id="KW-1185">Reference proteome</keyword>
<accession>A0AAD4L726</accession>
<dbReference type="Proteomes" id="UP001201163">
    <property type="component" value="Unassembled WGS sequence"/>
</dbReference>
<evidence type="ECO:0000313" key="2">
    <source>
        <dbReference type="Proteomes" id="UP001201163"/>
    </source>
</evidence>
<proteinExistence type="predicted"/>
<reference evidence="1" key="1">
    <citation type="submission" date="2022-01" db="EMBL/GenBank/DDBJ databases">
        <title>Comparative genomics reveals a dynamic genome evolution in the ectomycorrhizal milk-cap (Lactarius) mushrooms.</title>
        <authorList>
            <consortium name="DOE Joint Genome Institute"/>
            <person name="Lebreton A."/>
            <person name="Tang N."/>
            <person name="Kuo A."/>
            <person name="LaButti K."/>
            <person name="Drula E."/>
            <person name="Barry K."/>
            <person name="Clum A."/>
            <person name="Lipzen A."/>
            <person name="Mousain D."/>
            <person name="Ng V."/>
            <person name="Wang R."/>
            <person name="Wang X."/>
            <person name="Dai Y."/>
            <person name="Henrissat B."/>
            <person name="Grigoriev I.V."/>
            <person name="Guerin-Laguette A."/>
            <person name="Yu F."/>
            <person name="Martin F.M."/>
        </authorList>
    </citation>
    <scope>NUCLEOTIDE SEQUENCE</scope>
    <source>
        <strain evidence="1">QP</strain>
    </source>
</reference>
<evidence type="ECO:0000313" key="1">
    <source>
        <dbReference type="EMBL" id="KAH8979404.1"/>
    </source>
</evidence>
<dbReference type="AlphaFoldDB" id="A0AAD4L726"/>
<gene>
    <name evidence="1" type="ORF">EDB92DRAFT_1821043</name>
</gene>
<protein>
    <submittedName>
        <fullName evidence="1">Uncharacterized protein</fullName>
    </submittedName>
</protein>
<sequence>MLVVFDLSISVRGPWDAEARSAARGAQNQSMSTFRLQQAPRLAVPRKAQGSPSIMRERWAQMSPGQVNCLTSFFYLSQYRKSHEEQKATWIRFREEGSRMGCSESTSSRSKDRQSWGLAAGLCDAIRRSSPNVTRTRRATLTNSICVKLRRAPAEASAESTPTVPRRGASWPREHGNSVLVQCRVGGIVWPSKDALRLPAMVPSGEMLPARPMGVEGTVGATMASSGAKRSENKSIHTFFMKRGAIIDRSGVCVYASSCAIDVLARTPVADNCGA</sequence>
<organism evidence="1 2">
    <name type="scientific">Lactarius akahatsu</name>
    <dbReference type="NCBI Taxonomy" id="416441"/>
    <lineage>
        <taxon>Eukaryota</taxon>
        <taxon>Fungi</taxon>
        <taxon>Dikarya</taxon>
        <taxon>Basidiomycota</taxon>
        <taxon>Agaricomycotina</taxon>
        <taxon>Agaricomycetes</taxon>
        <taxon>Russulales</taxon>
        <taxon>Russulaceae</taxon>
        <taxon>Lactarius</taxon>
    </lineage>
</organism>